<proteinExistence type="predicted"/>
<dbReference type="RefSeq" id="WP_379875450.1">
    <property type="nucleotide sequence ID" value="NZ_JBHUIP010000004.1"/>
</dbReference>
<organism evidence="3 4">
    <name type="scientific">Lacibacterium aquatile</name>
    <dbReference type="NCBI Taxonomy" id="1168082"/>
    <lineage>
        <taxon>Bacteria</taxon>
        <taxon>Pseudomonadati</taxon>
        <taxon>Pseudomonadota</taxon>
        <taxon>Alphaproteobacteria</taxon>
        <taxon>Rhodospirillales</taxon>
        <taxon>Rhodospirillaceae</taxon>
    </lineage>
</organism>
<name>A0ABW5DNJ0_9PROT</name>
<gene>
    <name evidence="3" type="ORF">ACFSM5_06280</name>
</gene>
<keyword evidence="2" id="KW-0732">Signal</keyword>
<sequence>MRRLCITSILAVTLSAAGPAFAEVDSGSANGGGKANCSAGFFECFSRSLDQVGRKVGLVESSPQAQPVKTPQVPKKATTRPVAITPGRTTAL</sequence>
<evidence type="ECO:0000313" key="4">
    <source>
        <dbReference type="Proteomes" id="UP001597295"/>
    </source>
</evidence>
<evidence type="ECO:0000313" key="3">
    <source>
        <dbReference type="EMBL" id="MFD2262489.1"/>
    </source>
</evidence>
<accession>A0ABW5DNJ0</accession>
<protein>
    <submittedName>
        <fullName evidence="3">Uncharacterized protein</fullName>
    </submittedName>
</protein>
<keyword evidence="4" id="KW-1185">Reference proteome</keyword>
<evidence type="ECO:0000256" key="1">
    <source>
        <dbReference type="SAM" id="MobiDB-lite"/>
    </source>
</evidence>
<reference evidence="4" key="1">
    <citation type="journal article" date="2019" name="Int. J. Syst. Evol. Microbiol.">
        <title>The Global Catalogue of Microorganisms (GCM) 10K type strain sequencing project: providing services to taxonomists for standard genome sequencing and annotation.</title>
        <authorList>
            <consortium name="The Broad Institute Genomics Platform"/>
            <consortium name="The Broad Institute Genome Sequencing Center for Infectious Disease"/>
            <person name="Wu L."/>
            <person name="Ma J."/>
        </authorList>
    </citation>
    <scope>NUCLEOTIDE SEQUENCE [LARGE SCALE GENOMIC DNA]</scope>
    <source>
        <strain evidence="4">CGMCC 1.19062</strain>
    </source>
</reference>
<dbReference type="EMBL" id="JBHUIP010000004">
    <property type="protein sequence ID" value="MFD2262489.1"/>
    <property type="molecule type" value="Genomic_DNA"/>
</dbReference>
<feature type="chain" id="PRO_5046794126" evidence="2">
    <location>
        <begin position="23"/>
        <end position="92"/>
    </location>
</feature>
<comment type="caution">
    <text evidence="3">The sequence shown here is derived from an EMBL/GenBank/DDBJ whole genome shotgun (WGS) entry which is preliminary data.</text>
</comment>
<feature type="signal peptide" evidence="2">
    <location>
        <begin position="1"/>
        <end position="22"/>
    </location>
</feature>
<feature type="region of interest" description="Disordered" evidence="1">
    <location>
        <begin position="62"/>
        <end position="92"/>
    </location>
</feature>
<evidence type="ECO:0000256" key="2">
    <source>
        <dbReference type="SAM" id="SignalP"/>
    </source>
</evidence>
<dbReference type="Proteomes" id="UP001597295">
    <property type="component" value="Unassembled WGS sequence"/>
</dbReference>